<evidence type="ECO:0000256" key="2">
    <source>
        <dbReference type="ARBA" id="ARBA00022801"/>
    </source>
</evidence>
<dbReference type="PANTHER" id="PTHR34135">
    <property type="entry name" value="LYSOZYME"/>
    <property type="match status" value="1"/>
</dbReference>
<gene>
    <name evidence="4" type="ORF">Cflav_PD4828</name>
</gene>
<dbReference type="GO" id="GO:0003796">
    <property type="term" value="F:lysozyme activity"/>
    <property type="evidence" value="ECO:0007669"/>
    <property type="project" value="InterPro"/>
</dbReference>
<proteinExistence type="inferred from homology"/>
<evidence type="ECO:0000256" key="1">
    <source>
        <dbReference type="ARBA" id="ARBA00010646"/>
    </source>
</evidence>
<dbReference type="CDD" id="cd00599">
    <property type="entry name" value="GH25_muramidase"/>
    <property type="match status" value="1"/>
</dbReference>
<dbReference type="RefSeq" id="WP_007414322.1">
    <property type="nucleotide sequence ID" value="NZ_ABOX02000008.1"/>
</dbReference>
<evidence type="ECO:0000313" key="5">
    <source>
        <dbReference type="Proteomes" id="UP000003688"/>
    </source>
</evidence>
<comment type="caution">
    <text evidence="4">The sequence shown here is derived from an EMBL/GenBank/DDBJ whole genome shotgun (WGS) entry which is preliminary data.</text>
</comment>
<dbReference type="PROSITE" id="PS51904">
    <property type="entry name" value="GLYCOSYL_HYDROL_F25_2"/>
    <property type="match status" value="1"/>
</dbReference>
<dbReference type="OrthoDB" id="9802228at2"/>
<dbReference type="GO" id="GO:0016998">
    <property type="term" value="P:cell wall macromolecule catabolic process"/>
    <property type="evidence" value="ECO:0007669"/>
    <property type="project" value="InterPro"/>
</dbReference>
<name>B9XES4_PEDPL</name>
<keyword evidence="2" id="KW-0378">Hydrolase</keyword>
<comment type="similarity">
    <text evidence="1">Belongs to the glycosyl hydrolase 25 family.</text>
</comment>
<dbReference type="InterPro" id="IPR017853">
    <property type="entry name" value="GH"/>
</dbReference>
<keyword evidence="5" id="KW-1185">Reference proteome</keyword>
<sequence precursor="true">MKKSLHPFSTPPLKDVETTLIAVNRLGSRNTTWMSLITASLALAFGAGHAQAQRPLGIDVSSYQGAPNWSSVRGGGVVFAWAKATEGTTFNDADFVFNQNNGKAAGVLMGAYHFARPNQASPGAEAGHFWNVAGAFIQADGRTLMPTLDFEVFSGVVGAGSYSDWANQWCNIVRNDAAGQNVSIRPVIYTSACSACNFDGSVSQWIPWIANYNGQNLYSGNPWSACTSCERWGAGVWDCWQVSSSGAIPGISGNVDLDTFNGNTSQLISVMLATSSCNLSLVGGAIRAKYDSLGDCNSFLGYPTTGELGTPDGVGRYNHFSNDGSIYWTPQTGAWSIHGLIQDHWASLGWETSPLGYPTTDETGTPDGLGRFNHFYNIANGDTGSIYYTAQTGAQSLHGNIRAHWASLGYETSPLGYPTTDETGTPDGLGRYNHFHNLTTGVAGSIYWTPQTGPWAIYGAIQDHWASLGWETSPLGYPTTDENSTPDGIGRYNHFTNLVSGVAGSIYFTPNYGAWAIYGAIHTHWSSLGWETSVLGYPVTDETSTPDGVGRYNHFKNPHLNNQDGSIYWTPSTGAYEVHGPIRTYWANAGWEKSTLGYPTSDQFTVSGSTNLVRNNFQHGTITLNTTTGVVTSP</sequence>
<accession>B9XES4</accession>
<dbReference type="GO" id="GO:0016052">
    <property type="term" value="P:carbohydrate catabolic process"/>
    <property type="evidence" value="ECO:0007669"/>
    <property type="project" value="TreeGrafter"/>
</dbReference>
<dbReference type="InterPro" id="IPR013207">
    <property type="entry name" value="LGFP"/>
</dbReference>
<dbReference type="InterPro" id="IPR002053">
    <property type="entry name" value="Glyco_hydro_25"/>
</dbReference>
<dbReference type="Pfam" id="PF01183">
    <property type="entry name" value="Glyco_hydro_25"/>
    <property type="match status" value="1"/>
</dbReference>
<evidence type="ECO:0000313" key="4">
    <source>
        <dbReference type="EMBL" id="EEF61788.1"/>
    </source>
</evidence>
<reference evidence="4 5" key="1">
    <citation type="journal article" date="2011" name="J. Bacteriol.">
        <title>Genome sequence of 'Pedosphaera parvula' Ellin514, an aerobic Verrucomicrobial isolate from pasture soil.</title>
        <authorList>
            <person name="Kant R."/>
            <person name="van Passel M.W."/>
            <person name="Sangwan P."/>
            <person name="Palva A."/>
            <person name="Lucas S."/>
            <person name="Copeland A."/>
            <person name="Lapidus A."/>
            <person name="Glavina Del Rio T."/>
            <person name="Dalin E."/>
            <person name="Tice H."/>
            <person name="Bruce D."/>
            <person name="Goodwin L."/>
            <person name="Pitluck S."/>
            <person name="Chertkov O."/>
            <person name="Larimer F.W."/>
            <person name="Land M.L."/>
            <person name="Hauser L."/>
            <person name="Brettin T.S."/>
            <person name="Detter J.C."/>
            <person name="Han S."/>
            <person name="de Vos W.M."/>
            <person name="Janssen P.H."/>
            <person name="Smidt H."/>
        </authorList>
    </citation>
    <scope>NUCLEOTIDE SEQUENCE [LARGE SCALE GENOMIC DNA]</scope>
    <source>
        <strain evidence="4 5">Ellin514</strain>
    </source>
</reference>
<dbReference type="STRING" id="320771.Cflav_PD4828"/>
<dbReference type="EMBL" id="ABOX02000008">
    <property type="protein sequence ID" value="EEF61788.1"/>
    <property type="molecule type" value="Genomic_DNA"/>
</dbReference>
<dbReference type="Gene3D" id="3.20.20.80">
    <property type="entry name" value="Glycosidases"/>
    <property type="match status" value="1"/>
</dbReference>
<dbReference type="PANTHER" id="PTHR34135:SF2">
    <property type="entry name" value="LYSOZYME"/>
    <property type="match status" value="1"/>
</dbReference>
<dbReference type="SUPFAM" id="SSF51445">
    <property type="entry name" value="(Trans)glycosidases"/>
    <property type="match status" value="1"/>
</dbReference>
<dbReference type="GO" id="GO:0009253">
    <property type="term" value="P:peptidoglycan catabolic process"/>
    <property type="evidence" value="ECO:0007669"/>
    <property type="project" value="InterPro"/>
</dbReference>
<dbReference type="Pfam" id="PF08310">
    <property type="entry name" value="LGFP"/>
    <property type="match status" value="5"/>
</dbReference>
<dbReference type="InterPro" id="IPR018077">
    <property type="entry name" value="Glyco_hydro_fam25_subgr"/>
</dbReference>
<keyword evidence="3" id="KW-0326">Glycosidase</keyword>
<evidence type="ECO:0000256" key="3">
    <source>
        <dbReference type="ARBA" id="ARBA00023295"/>
    </source>
</evidence>
<dbReference type="Proteomes" id="UP000003688">
    <property type="component" value="Unassembled WGS sequence"/>
</dbReference>
<dbReference type="AlphaFoldDB" id="B9XES4"/>
<organism evidence="4 5">
    <name type="scientific">Pedosphaera parvula (strain Ellin514)</name>
    <dbReference type="NCBI Taxonomy" id="320771"/>
    <lineage>
        <taxon>Bacteria</taxon>
        <taxon>Pseudomonadati</taxon>
        <taxon>Verrucomicrobiota</taxon>
        <taxon>Pedosphaerae</taxon>
        <taxon>Pedosphaerales</taxon>
        <taxon>Pedosphaeraceae</taxon>
        <taxon>Pedosphaera</taxon>
    </lineage>
</organism>
<dbReference type="SMART" id="SM00641">
    <property type="entry name" value="Glyco_25"/>
    <property type="match status" value="1"/>
</dbReference>
<protein>
    <submittedName>
        <fullName evidence="4">LGFP repeat protein</fullName>
    </submittedName>
</protein>